<feature type="DNA-binding region" description="OmpR/PhoB-type" evidence="2">
    <location>
        <begin position="1"/>
        <end position="88"/>
    </location>
</feature>
<keyword evidence="5" id="KW-1185">Reference proteome</keyword>
<name>A0ABX2EVZ0_9PSEU</name>
<feature type="domain" description="OmpR/PhoB-type" evidence="3">
    <location>
        <begin position="1"/>
        <end position="88"/>
    </location>
</feature>
<dbReference type="Gene3D" id="1.10.10.10">
    <property type="entry name" value="Winged helix-like DNA-binding domain superfamily/Winged helix DNA-binding domain"/>
    <property type="match status" value="1"/>
</dbReference>
<dbReference type="InterPro" id="IPR036388">
    <property type="entry name" value="WH-like_DNA-bd_sf"/>
</dbReference>
<keyword evidence="1 2" id="KW-0238">DNA-binding</keyword>
<dbReference type="Proteomes" id="UP000763557">
    <property type="component" value="Unassembled WGS sequence"/>
</dbReference>
<gene>
    <name evidence="4" type="ORF">GC106_3240</name>
</gene>
<sequence>MRIGILGSLEVWADDGAPITVGGPRPRALLVLLAYNANRVVTVDGIISAQYGEVPPADAAGAVQAHVSRLRKVVKEVTFEGGGYRLALDPGDVDALRFERLAAEGRQSRLPARRR</sequence>
<dbReference type="PROSITE" id="PS51755">
    <property type="entry name" value="OMPR_PHOB"/>
    <property type="match status" value="1"/>
</dbReference>
<dbReference type="InterPro" id="IPR051677">
    <property type="entry name" value="AfsR-DnrI-RedD_regulator"/>
</dbReference>
<organism evidence="4 5">
    <name type="scientific">Kibdelosporangium persicum</name>
    <dbReference type="NCBI Taxonomy" id="2698649"/>
    <lineage>
        <taxon>Bacteria</taxon>
        <taxon>Bacillati</taxon>
        <taxon>Actinomycetota</taxon>
        <taxon>Actinomycetes</taxon>
        <taxon>Pseudonocardiales</taxon>
        <taxon>Pseudonocardiaceae</taxon>
        <taxon>Kibdelosporangium</taxon>
    </lineage>
</organism>
<dbReference type="InterPro" id="IPR001867">
    <property type="entry name" value="OmpR/PhoB-type_DNA-bd"/>
</dbReference>
<proteinExistence type="predicted"/>
<dbReference type="InterPro" id="IPR016032">
    <property type="entry name" value="Sig_transdc_resp-reg_C-effctor"/>
</dbReference>
<accession>A0ABX2EVZ0</accession>
<protein>
    <submittedName>
        <fullName evidence="4">SARP family transcriptional regulator</fullName>
    </submittedName>
</protein>
<evidence type="ECO:0000313" key="5">
    <source>
        <dbReference type="Proteomes" id="UP000763557"/>
    </source>
</evidence>
<reference evidence="4 5" key="1">
    <citation type="submission" date="2020-01" db="EMBL/GenBank/DDBJ databases">
        <title>Kibdelosporangium persica a novel Actinomycetes from a hot desert in Iran.</title>
        <authorList>
            <person name="Safaei N."/>
            <person name="Zaburannyi N."/>
            <person name="Mueller R."/>
            <person name="Wink J."/>
        </authorList>
    </citation>
    <scope>NUCLEOTIDE SEQUENCE [LARGE SCALE GENOMIC DNA]</scope>
    <source>
        <strain evidence="4 5">4NS15</strain>
    </source>
</reference>
<comment type="caution">
    <text evidence="4">The sequence shown here is derived from an EMBL/GenBank/DDBJ whole genome shotgun (WGS) entry which is preliminary data.</text>
</comment>
<evidence type="ECO:0000256" key="2">
    <source>
        <dbReference type="PROSITE-ProRule" id="PRU01091"/>
    </source>
</evidence>
<dbReference type="PANTHER" id="PTHR35807:SF1">
    <property type="entry name" value="TRANSCRIPTIONAL REGULATOR REDD"/>
    <property type="match status" value="1"/>
</dbReference>
<evidence type="ECO:0000256" key="1">
    <source>
        <dbReference type="ARBA" id="ARBA00023125"/>
    </source>
</evidence>
<dbReference type="Pfam" id="PF00486">
    <property type="entry name" value="Trans_reg_C"/>
    <property type="match status" value="1"/>
</dbReference>
<dbReference type="EMBL" id="JAAATY010000001">
    <property type="protein sequence ID" value="NRN63123.1"/>
    <property type="molecule type" value="Genomic_DNA"/>
</dbReference>
<evidence type="ECO:0000313" key="4">
    <source>
        <dbReference type="EMBL" id="NRN63123.1"/>
    </source>
</evidence>
<dbReference type="PANTHER" id="PTHR35807">
    <property type="entry name" value="TRANSCRIPTIONAL REGULATOR REDD-RELATED"/>
    <property type="match status" value="1"/>
</dbReference>
<dbReference type="SUPFAM" id="SSF46894">
    <property type="entry name" value="C-terminal effector domain of the bipartite response regulators"/>
    <property type="match status" value="1"/>
</dbReference>
<dbReference type="RefSeq" id="WP_173123565.1">
    <property type="nucleotide sequence ID" value="NZ_CBCSGW010000061.1"/>
</dbReference>
<evidence type="ECO:0000259" key="3">
    <source>
        <dbReference type="PROSITE" id="PS51755"/>
    </source>
</evidence>
<dbReference type="SMART" id="SM00862">
    <property type="entry name" value="Trans_reg_C"/>
    <property type="match status" value="1"/>
</dbReference>